<organism evidence="2 3">
    <name type="scientific">Pararhizobium polonicum</name>
    <dbReference type="NCBI Taxonomy" id="1612624"/>
    <lineage>
        <taxon>Bacteria</taxon>
        <taxon>Pseudomonadati</taxon>
        <taxon>Pseudomonadota</taxon>
        <taxon>Alphaproteobacteria</taxon>
        <taxon>Hyphomicrobiales</taxon>
        <taxon>Rhizobiaceae</taxon>
        <taxon>Rhizobium/Agrobacterium group</taxon>
        <taxon>Pararhizobium</taxon>
    </lineage>
</organism>
<dbReference type="OrthoDB" id="8380550at2"/>
<proteinExistence type="predicted"/>
<evidence type="ECO:0000313" key="2">
    <source>
        <dbReference type="EMBL" id="OBZ92932.1"/>
    </source>
</evidence>
<dbReference type="Pfam" id="PF12680">
    <property type="entry name" value="SnoaL_2"/>
    <property type="match status" value="1"/>
</dbReference>
<dbReference type="SUPFAM" id="SSF54427">
    <property type="entry name" value="NTF2-like"/>
    <property type="match status" value="1"/>
</dbReference>
<dbReference type="STRING" id="1612624.ADU59_24770"/>
<reference evidence="2 3" key="1">
    <citation type="journal article" date="2016" name="Syst. Appl. Microbiol.">
        <title>Pararhizobium polonicum sp. nov. isolated from tumors on stone fruit rootstocks.</title>
        <authorList>
            <person name="Pulawska J."/>
            <person name="Kuzmanovic N."/>
            <person name="Willems A."/>
            <person name="Pothier J.F."/>
        </authorList>
    </citation>
    <scope>NUCLEOTIDE SEQUENCE [LARGE SCALE GENOMIC DNA]</scope>
    <source>
        <strain evidence="2 3">F5.1</strain>
    </source>
</reference>
<dbReference type="Gene3D" id="3.10.450.50">
    <property type="match status" value="1"/>
</dbReference>
<dbReference type="InterPro" id="IPR037401">
    <property type="entry name" value="SnoaL-like"/>
</dbReference>
<evidence type="ECO:0000313" key="3">
    <source>
        <dbReference type="Proteomes" id="UP000093111"/>
    </source>
</evidence>
<gene>
    <name evidence="2" type="ORF">ADU59_24770</name>
</gene>
<dbReference type="EMBL" id="LGLV01000017">
    <property type="protein sequence ID" value="OBZ92932.1"/>
    <property type="molecule type" value="Genomic_DNA"/>
</dbReference>
<keyword evidence="3" id="KW-1185">Reference proteome</keyword>
<dbReference type="AlphaFoldDB" id="A0A1C7NVC2"/>
<comment type="caution">
    <text evidence="2">The sequence shown here is derived from an EMBL/GenBank/DDBJ whole genome shotgun (WGS) entry which is preliminary data.</text>
</comment>
<accession>A0A1C7NVC2</accession>
<dbReference type="PATRIC" id="fig|1612624.7.peg.2656"/>
<feature type="domain" description="SnoaL-like" evidence="1">
    <location>
        <begin position="11"/>
        <end position="111"/>
    </location>
</feature>
<dbReference type="RefSeq" id="WP_068957602.1">
    <property type="nucleotide sequence ID" value="NZ_LGLV01000017.1"/>
</dbReference>
<protein>
    <submittedName>
        <fullName evidence="2">Caspase-1, p20:OmpA/MotB</fullName>
    </submittedName>
</protein>
<dbReference type="InterPro" id="IPR032710">
    <property type="entry name" value="NTF2-like_dom_sf"/>
</dbReference>
<evidence type="ECO:0000259" key="1">
    <source>
        <dbReference type="Pfam" id="PF12680"/>
    </source>
</evidence>
<sequence length="118" mass="12870">MPLDPVALTIRYHAAINALDFAVIADFFAEDATYSSGGIGGLNGRADIMAAFRRYFTEYPDQIAEDSIVEPVSAIAARSVWHLTATSTLTGNGVQRQGEEIITFREDGRIMSVDVTDR</sequence>
<dbReference type="Proteomes" id="UP000093111">
    <property type="component" value="Unassembled WGS sequence"/>
</dbReference>
<name>A0A1C7NVC2_9HYPH</name>